<protein>
    <submittedName>
        <fullName evidence="2">Uncharacterized protein</fullName>
    </submittedName>
</protein>
<reference evidence="2" key="1">
    <citation type="submission" date="2020-09" db="EMBL/GenBank/DDBJ databases">
        <title>Genome-Enabled Discovery of Anthraquinone Biosynthesis in Senna tora.</title>
        <authorList>
            <person name="Kang S.-H."/>
            <person name="Pandey R.P."/>
            <person name="Lee C.-M."/>
            <person name="Sim J.-S."/>
            <person name="Jeong J.-T."/>
            <person name="Choi B.-S."/>
            <person name="Jung M."/>
            <person name="Ginzburg D."/>
            <person name="Zhao K."/>
            <person name="Won S.Y."/>
            <person name="Oh T.-J."/>
            <person name="Yu Y."/>
            <person name="Kim N.-H."/>
            <person name="Lee O.R."/>
            <person name="Lee T.-H."/>
            <person name="Bashyal P."/>
            <person name="Kim T.-S."/>
            <person name="Lee W.-H."/>
            <person name="Kawkins C."/>
            <person name="Kim C.-K."/>
            <person name="Kim J.S."/>
            <person name="Ahn B.O."/>
            <person name="Rhee S.Y."/>
            <person name="Sohng J.K."/>
        </authorList>
    </citation>
    <scope>NUCLEOTIDE SEQUENCE</scope>
    <source>
        <tissue evidence="2">Leaf</tissue>
    </source>
</reference>
<organism evidence="2 3">
    <name type="scientific">Senna tora</name>
    <dbReference type="NCBI Taxonomy" id="362788"/>
    <lineage>
        <taxon>Eukaryota</taxon>
        <taxon>Viridiplantae</taxon>
        <taxon>Streptophyta</taxon>
        <taxon>Embryophyta</taxon>
        <taxon>Tracheophyta</taxon>
        <taxon>Spermatophyta</taxon>
        <taxon>Magnoliopsida</taxon>
        <taxon>eudicotyledons</taxon>
        <taxon>Gunneridae</taxon>
        <taxon>Pentapetalae</taxon>
        <taxon>rosids</taxon>
        <taxon>fabids</taxon>
        <taxon>Fabales</taxon>
        <taxon>Fabaceae</taxon>
        <taxon>Caesalpinioideae</taxon>
        <taxon>Cassia clade</taxon>
        <taxon>Senna</taxon>
    </lineage>
</organism>
<evidence type="ECO:0000256" key="1">
    <source>
        <dbReference type="SAM" id="MobiDB-lite"/>
    </source>
</evidence>
<comment type="caution">
    <text evidence="2">The sequence shown here is derived from an EMBL/GenBank/DDBJ whole genome shotgun (WGS) entry which is preliminary data.</text>
</comment>
<gene>
    <name evidence="2" type="ORF">G2W53_012246</name>
</gene>
<dbReference type="AlphaFoldDB" id="A0A834TWR3"/>
<dbReference type="Proteomes" id="UP000634136">
    <property type="component" value="Unassembled WGS sequence"/>
</dbReference>
<proteinExistence type="predicted"/>
<evidence type="ECO:0000313" key="3">
    <source>
        <dbReference type="Proteomes" id="UP000634136"/>
    </source>
</evidence>
<sequence length="24" mass="2655">MATENKQGKPNNGPLTHQNPIEVH</sequence>
<accession>A0A834TWR3</accession>
<name>A0A834TWR3_9FABA</name>
<dbReference type="EMBL" id="JAAIUW010000005">
    <property type="protein sequence ID" value="KAF7829913.1"/>
    <property type="molecule type" value="Genomic_DNA"/>
</dbReference>
<keyword evidence="3" id="KW-1185">Reference proteome</keyword>
<feature type="region of interest" description="Disordered" evidence="1">
    <location>
        <begin position="1"/>
        <end position="24"/>
    </location>
</feature>
<evidence type="ECO:0000313" key="2">
    <source>
        <dbReference type="EMBL" id="KAF7829913.1"/>
    </source>
</evidence>